<keyword evidence="14" id="KW-1185">Reference proteome</keyword>
<dbReference type="Pfam" id="PF01926">
    <property type="entry name" value="MMR_HSR1"/>
    <property type="match status" value="1"/>
</dbReference>
<evidence type="ECO:0000256" key="1">
    <source>
        <dbReference type="ARBA" id="ARBA00001946"/>
    </source>
</evidence>
<keyword evidence="7 9" id="KW-0460">Magnesium</keyword>
<comment type="subcellular location">
    <subcellularLocation>
        <location evidence="9">Cytoplasm</location>
    </subcellularLocation>
</comment>
<keyword evidence="4 9" id="KW-0479">Metal-binding</keyword>
<dbReference type="PROSITE" id="PS00905">
    <property type="entry name" value="GTP1_OBG"/>
    <property type="match status" value="1"/>
</dbReference>
<evidence type="ECO:0000256" key="2">
    <source>
        <dbReference type="ARBA" id="ARBA00007699"/>
    </source>
</evidence>
<comment type="caution">
    <text evidence="13">The sequence shown here is derived from an EMBL/GenBank/DDBJ whole genome shotgun (WGS) entry which is preliminary data.</text>
</comment>
<dbReference type="InterPro" id="IPR006074">
    <property type="entry name" value="GTP1-OBG_CS"/>
</dbReference>
<sequence length="423" mass="46435">MFIDKVKIKVKAGDGGNGAVSFHREKYVAAGGPDGGDGGRGGDVVFQVDTNLSTLVDFKYKKNYTAQNGEPGSKKRCTGKSAPPLIIRVPLGTIVKEANSGRIMADLSDPEPVVIAKGGKGGWGNQHFATPTRQIPRFSKPGMPGETFELTLELKLLADVGLIGFPNVGKSSLISVVSEAKPQIANYHFTTLTPVLGVVRVAEEKSFVMADIPGLIEGASEGVGLGHEFLRHVERCRLNVHLVDVSGMEGRDPIDDFEKINLELRNFDEELSQRPQIVAANKCDLASPEQVAAFRAYIEGKGLPFFAISAATRQGVDELIDSVAAQLDKLPPILRYEPEPLPVELTSPMSRDKYEVRKREGIYEVEAEWLIPILSTVNMEDYESLQYFQRVLRESGIIDKLEELGIQEGDTVSIYDLEFDYIR</sequence>
<dbReference type="PROSITE" id="PS51881">
    <property type="entry name" value="OCT"/>
    <property type="match status" value="1"/>
</dbReference>
<feature type="domain" description="OCT" evidence="11">
    <location>
        <begin position="335"/>
        <end position="423"/>
    </location>
</feature>
<dbReference type="CDD" id="cd01898">
    <property type="entry name" value="Obg"/>
    <property type="match status" value="1"/>
</dbReference>
<dbReference type="PANTHER" id="PTHR11702:SF31">
    <property type="entry name" value="MITOCHONDRIAL RIBOSOME-ASSOCIATED GTPASE 2"/>
    <property type="match status" value="1"/>
</dbReference>
<accession>A0A926E919</accession>
<dbReference type="GO" id="GO:0003924">
    <property type="term" value="F:GTPase activity"/>
    <property type="evidence" value="ECO:0007669"/>
    <property type="project" value="UniProtKB-UniRule"/>
</dbReference>
<feature type="binding site" evidence="9">
    <location>
        <begin position="211"/>
        <end position="214"/>
    </location>
    <ligand>
        <name>GTP</name>
        <dbReference type="ChEBI" id="CHEBI:37565"/>
    </ligand>
</feature>
<dbReference type="NCBIfam" id="NF008955">
    <property type="entry name" value="PRK12297.1"/>
    <property type="match status" value="1"/>
</dbReference>
<feature type="binding site" evidence="9">
    <location>
        <position position="191"/>
    </location>
    <ligand>
        <name>Mg(2+)</name>
        <dbReference type="ChEBI" id="CHEBI:18420"/>
    </ligand>
</feature>
<dbReference type="EC" id="3.6.5.-" evidence="9"/>
<feature type="binding site" evidence="9">
    <location>
        <begin position="309"/>
        <end position="311"/>
    </location>
    <ligand>
        <name>GTP</name>
        <dbReference type="ChEBI" id="CHEBI:37565"/>
    </ligand>
</feature>
<protein>
    <recommendedName>
        <fullName evidence="9">GTPase Obg</fullName>
        <ecNumber evidence="9">3.6.5.-</ecNumber>
    </recommendedName>
    <alternativeName>
        <fullName evidence="9">GTP-binding protein Obg</fullName>
    </alternativeName>
</protein>
<dbReference type="GO" id="GO:0005737">
    <property type="term" value="C:cytoplasm"/>
    <property type="evidence" value="ECO:0007669"/>
    <property type="project" value="UniProtKB-SubCell"/>
</dbReference>
<dbReference type="InterPro" id="IPR005225">
    <property type="entry name" value="Small_GTP-bd"/>
</dbReference>
<dbReference type="EMBL" id="JACRTC010000001">
    <property type="protein sequence ID" value="MBC8569443.1"/>
    <property type="molecule type" value="Genomic_DNA"/>
</dbReference>
<evidence type="ECO:0000256" key="6">
    <source>
        <dbReference type="ARBA" id="ARBA00022801"/>
    </source>
</evidence>
<feature type="binding site" evidence="9">
    <location>
        <begin position="189"/>
        <end position="193"/>
    </location>
    <ligand>
        <name>GTP</name>
        <dbReference type="ChEBI" id="CHEBI:37565"/>
    </ligand>
</feature>
<dbReference type="FunFam" id="2.70.210.12:FF:000001">
    <property type="entry name" value="GTPase Obg"/>
    <property type="match status" value="1"/>
</dbReference>
<proteinExistence type="inferred from homology"/>
<evidence type="ECO:0000256" key="3">
    <source>
        <dbReference type="ARBA" id="ARBA00022490"/>
    </source>
</evidence>
<comment type="similarity">
    <text evidence="2 9">Belongs to the TRAFAC class OBG-HflX-like GTPase superfamily. OBG GTPase family.</text>
</comment>
<dbReference type="Pfam" id="PF01018">
    <property type="entry name" value="GTP1_OBG"/>
    <property type="match status" value="1"/>
</dbReference>
<evidence type="ECO:0000256" key="5">
    <source>
        <dbReference type="ARBA" id="ARBA00022741"/>
    </source>
</evidence>
<reference evidence="13" key="1">
    <citation type="submission" date="2020-08" db="EMBL/GenBank/DDBJ databases">
        <title>Genome public.</title>
        <authorList>
            <person name="Liu C."/>
            <person name="Sun Q."/>
        </authorList>
    </citation>
    <scope>NUCLEOTIDE SEQUENCE</scope>
    <source>
        <strain evidence="13">NSJ-54</strain>
    </source>
</reference>
<dbReference type="InterPro" id="IPR031167">
    <property type="entry name" value="G_OBG"/>
</dbReference>
<dbReference type="PRINTS" id="PR00326">
    <property type="entry name" value="GTP1OBG"/>
</dbReference>
<name>A0A926E919_9FIRM</name>
<dbReference type="SUPFAM" id="SSF52540">
    <property type="entry name" value="P-loop containing nucleoside triphosphate hydrolases"/>
    <property type="match status" value="1"/>
</dbReference>
<dbReference type="PANTHER" id="PTHR11702">
    <property type="entry name" value="DEVELOPMENTALLY REGULATED GTP-BINDING PROTEIN-RELATED"/>
    <property type="match status" value="1"/>
</dbReference>
<dbReference type="SUPFAM" id="SSF102741">
    <property type="entry name" value="Obg GTP-binding protein C-terminal domain"/>
    <property type="match status" value="1"/>
</dbReference>
<gene>
    <name evidence="13" type="primary">obgE</name>
    <name evidence="9" type="synonym">obg</name>
    <name evidence="13" type="ORF">H8709_01180</name>
</gene>
<evidence type="ECO:0000259" key="11">
    <source>
        <dbReference type="PROSITE" id="PS51881"/>
    </source>
</evidence>
<dbReference type="SUPFAM" id="SSF82051">
    <property type="entry name" value="Obg GTP-binding protein N-terminal domain"/>
    <property type="match status" value="1"/>
</dbReference>
<keyword evidence="3 9" id="KW-0963">Cytoplasm</keyword>
<dbReference type="InterPro" id="IPR006169">
    <property type="entry name" value="GTP1_OBG_dom"/>
</dbReference>
<dbReference type="PROSITE" id="PS51710">
    <property type="entry name" value="G_OBG"/>
    <property type="match status" value="1"/>
</dbReference>
<dbReference type="HAMAP" id="MF_01454">
    <property type="entry name" value="GTPase_Obg"/>
    <property type="match status" value="1"/>
</dbReference>
<dbReference type="PROSITE" id="PS51883">
    <property type="entry name" value="OBG"/>
    <property type="match status" value="1"/>
</dbReference>
<dbReference type="GO" id="GO:0000287">
    <property type="term" value="F:magnesium ion binding"/>
    <property type="evidence" value="ECO:0007669"/>
    <property type="project" value="InterPro"/>
</dbReference>
<comment type="function">
    <text evidence="9">An essential GTPase which binds GTP, GDP and possibly (p)ppGpp with moderate affinity, with high nucleotide exchange rates and a fairly low GTP hydrolysis rate. Plays a role in control of the cell cycle, stress response, ribosome biogenesis and in those bacteria that undergo differentiation, in morphogenesis control.</text>
</comment>
<dbReference type="Gene3D" id="3.40.50.300">
    <property type="entry name" value="P-loop containing nucleotide triphosphate hydrolases"/>
    <property type="match status" value="1"/>
</dbReference>
<evidence type="ECO:0000259" key="12">
    <source>
        <dbReference type="PROSITE" id="PS51883"/>
    </source>
</evidence>
<evidence type="ECO:0000256" key="4">
    <source>
        <dbReference type="ARBA" id="ARBA00022723"/>
    </source>
</evidence>
<dbReference type="InterPro" id="IPR027417">
    <property type="entry name" value="P-loop_NTPase"/>
</dbReference>
<feature type="binding site" evidence="9">
    <location>
        <position position="171"/>
    </location>
    <ligand>
        <name>Mg(2+)</name>
        <dbReference type="ChEBI" id="CHEBI:18420"/>
    </ligand>
</feature>
<evidence type="ECO:0000313" key="13">
    <source>
        <dbReference type="EMBL" id="MBC8569443.1"/>
    </source>
</evidence>
<dbReference type="GO" id="GO:0005525">
    <property type="term" value="F:GTP binding"/>
    <property type="evidence" value="ECO:0007669"/>
    <property type="project" value="UniProtKB-UniRule"/>
</dbReference>
<dbReference type="NCBIfam" id="NF008954">
    <property type="entry name" value="PRK12296.1"/>
    <property type="match status" value="1"/>
</dbReference>
<dbReference type="NCBIfam" id="TIGR03595">
    <property type="entry name" value="Obg_CgtA_exten"/>
    <property type="match status" value="1"/>
</dbReference>
<dbReference type="NCBIfam" id="NF008956">
    <property type="entry name" value="PRK12299.1"/>
    <property type="match status" value="1"/>
</dbReference>
<dbReference type="InterPro" id="IPR006073">
    <property type="entry name" value="GTP-bd"/>
</dbReference>
<feature type="domain" description="OBG-type G" evidence="10">
    <location>
        <begin position="158"/>
        <end position="328"/>
    </location>
</feature>
<dbReference type="NCBIfam" id="TIGR00231">
    <property type="entry name" value="small_GTP"/>
    <property type="match status" value="1"/>
</dbReference>
<evidence type="ECO:0000259" key="10">
    <source>
        <dbReference type="PROSITE" id="PS51710"/>
    </source>
</evidence>
<dbReference type="InterPro" id="IPR045086">
    <property type="entry name" value="OBG_GTPase"/>
</dbReference>
<dbReference type="Pfam" id="PF09269">
    <property type="entry name" value="DUF1967"/>
    <property type="match status" value="1"/>
</dbReference>
<feature type="domain" description="Obg" evidence="12">
    <location>
        <begin position="1"/>
        <end position="157"/>
    </location>
</feature>
<dbReference type="InterPro" id="IPR036726">
    <property type="entry name" value="GTP1_OBG_dom_sf"/>
</dbReference>
<evidence type="ECO:0000256" key="9">
    <source>
        <dbReference type="HAMAP-Rule" id="MF_01454"/>
    </source>
</evidence>
<dbReference type="InterPro" id="IPR015349">
    <property type="entry name" value="OCT_dom"/>
</dbReference>
<feature type="binding site" evidence="9">
    <location>
        <begin position="281"/>
        <end position="284"/>
    </location>
    <ligand>
        <name>GTP</name>
        <dbReference type="ChEBI" id="CHEBI:37565"/>
    </ligand>
</feature>
<dbReference type="RefSeq" id="WP_262396979.1">
    <property type="nucleotide sequence ID" value="NZ_JACRTC010000001.1"/>
</dbReference>
<dbReference type="Proteomes" id="UP000660861">
    <property type="component" value="Unassembled WGS sequence"/>
</dbReference>
<keyword evidence="8 9" id="KW-0342">GTP-binding</keyword>
<comment type="subunit">
    <text evidence="9">Monomer.</text>
</comment>
<dbReference type="InterPro" id="IPR014100">
    <property type="entry name" value="GTP-bd_Obg/CgtA"/>
</dbReference>
<dbReference type="Gene3D" id="2.70.210.12">
    <property type="entry name" value="GTP1/OBG domain"/>
    <property type="match status" value="1"/>
</dbReference>
<keyword evidence="6 9" id="KW-0378">Hydrolase</keyword>
<evidence type="ECO:0000256" key="8">
    <source>
        <dbReference type="ARBA" id="ARBA00023134"/>
    </source>
</evidence>
<dbReference type="NCBIfam" id="TIGR02729">
    <property type="entry name" value="Obg_CgtA"/>
    <property type="match status" value="1"/>
</dbReference>
<dbReference type="GO" id="GO:0042254">
    <property type="term" value="P:ribosome biogenesis"/>
    <property type="evidence" value="ECO:0007669"/>
    <property type="project" value="UniProtKB-UniRule"/>
</dbReference>
<evidence type="ECO:0000313" key="14">
    <source>
        <dbReference type="Proteomes" id="UP000660861"/>
    </source>
</evidence>
<keyword evidence="5 9" id="KW-0547">Nucleotide-binding</keyword>
<dbReference type="Gene3D" id="3.30.300.350">
    <property type="entry name" value="GTP-binding protein OBG, C-terminal domain"/>
    <property type="match status" value="1"/>
</dbReference>
<comment type="cofactor">
    <cofactor evidence="1 9">
        <name>Mg(2+)</name>
        <dbReference type="ChEBI" id="CHEBI:18420"/>
    </cofactor>
</comment>
<dbReference type="InterPro" id="IPR036346">
    <property type="entry name" value="GTP-bd_prot_GTP1/OBG_C_sf"/>
</dbReference>
<feature type="binding site" evidence="9">
    <location>
        <begin position="164"/>
        <end position="171"/>
    </location>
    <ligand>
        <name>GTP</name>
        <dbReference type="ChEBI" id="CHEBI:37565"/>
    </ligand>
</feature>
<dbReference type="AlphaFoldDB" id="A0A926E919"/>
<evidence type="ECO:0000256" key="7">
    <source>
        <dbReference type="ARBA" id="ARBA00022842"/>
    </source>
</evidence>
<organism evidence="13 14">
    <name type="scientific">Zongyangia hominis</name>
    <dbReference type="NCBI Taxonomy" id="2763677"/>
    <lineage>
        <taxon>Bacteria</taxon>
        <taxon>Bacillati</taxon>
        <taxon>Bacillota</taxon>
        <taxon>Clostridia</taxon>
        <taxon>Eubacteriales</taxon>
        <taxon>Oscillospiraceae</taxon>
        <taxon>Zongyangia</taxon>
    </lineage>
</organism>